<dbReference type="InterPro" id="IPR001881">
    <property type="entry name" value="EGF-like_Ca-bd_dom"/>
</dbReference>
<dbReference type="InterPro" id="IPR000742">
    <property type="entry name" value="EGF"/>
</dbReference>
<dbReference type="EMBL" id="CALNXI010001613">
    <property type="protein sequence ID" value="CAH3173340.1"/>
    <property type="molecule type" value="Genomic_DNA"/>
</dbReference>
<organism evidence="7 8">
    <name type="scientific">Porites evermanni</name>
    <dbReference type="NCBI Taxonomy" id="104178"/>
    <lineage>
        <taxon>Eukaryota</taxon>
        <taxon>Metazoa</taxon>
        <taxon>Cnidaria</taxon>
        <taxon>Anthozoa</taxon>
        <taxon>Hexacorallia</taxon>
        <taxon>Scleractinia</taxon>
        <taxon>Fungiina</taxon>
        <taxon>Poritidae</taxon>
        <taxon>Porites</taxon>
    </lineage>
</organism>
<feature type="domain" description="Sushi" evidence="6">
    <location>
        <begin position="584"/>
        <end position="648"/>
    </location>
</feature>
<dbReference type="Gene3D" id="2.20.100.10">
    <property type="entry name" value="Thrombospondin type-1 (TSP1) repeat"/>
    <property type="match status" value="1"/>
</dbReference>
<dbReference type="Proteomes" id="UP001159427">
    <property type="component" value="Unassembled WGS sequence"/>
</dbReference>
<dbReference type="InterPro" id="IPR036383">
    <property type="entry name" value="TSP1_rpt_sf"/>
</dbReference>
<dbReference type="InterPro" id="IPR035976">
    <property type="entry name" value="Sushi/SCR/CCP_sf"/>
</dbReference>
<evidence type="ECO:0000259" key="6">
    <source>
        <dbReference type="PROSITE" id="PS50923"/>
    </source>
</evidence>
<dbReference type="InterPro" id="IPR000436">
    <property type="entry name" value="Sushi_SCR_CCP_dom"/>
</dbReference>
<evidence type="ECO:0000313" key="7">
    <source>
        <dbReference type="EMBL" id="CAH3173340.1"/>
    </source>
</evidence>
<evidence type="ECO:0008006" key="9">
    <source>
        <dbReference type="Google" id="ProtNLM"/>
    </source>
</evidence>
<evidence type="ECO:0000256" key="3">
    <source>
        <dbReference type="PROSITE-ProRule" id="PRU00302"/>
    </source>
</evidence>
<evidence type="ECO:0000256" key="2">
    <source>
        <dbReference type="ARBA" id="ARBA00023157"/>
    </source>
</evidence>
<keyword evidence="2" id="KW-1015">Disulfide bond</keyword>
<feature type="domain" description="Sushi" evidence="6">
    <location>
        <begin position="288"/>
        <end position="352"/>
    </location>
</feature>
<dbReference type="SUPFAM" id="SSF57535">
    <property type="entry name" value="Complement control module/SCR domain"/>
    <property type="match status" value="8"/>
</dbReference>
<dbReference type="InterPro" id="IPR003410">
    <property type="entry name" value="HYR_dom"/>
</dbReference>
<comment type="caution">
    <text evidence="3">Lacks conserved residue(s) required for the propagation of feature annotation.</text>
</comment>
<dbReference type="Pfam" id="PF00084">
    <property type="entry name" value="Sushi"/>
    <property type="match status" value="7"/>
</dbReference>
<accession>A0ABN8R5I4</accession>
<protein>
    <recommendedName>
        <fullName evidence="9">Sushi, von Willebrand factor type A, EGF and pentraxin domain containing 1</fullName>
    </recommendedName>
</protein>
<feature type="domain" description="Sushi" evidence="6">
    <location>
        <begin position="123"/>
        <end position="188"/>
    </location>
</feature>
<feature type="domain" description="HYR" evidence="5">
    <location>
        <begin position="1005"/>
        <end position="1086"/>
    </location>
</feature>
<evidence type="ECO:0000256" key="4">
    <source>
        <dbReference type="SAM" id="SignalP"/>
    </source>
</evidence>
<name>A0ABN8R5I4_9CNID</name>
<comment type="caution">
    <text evidence="7">The sequence shown here is derived from an EMBL/GenBank/DDBJ whole genome shotgun (WGS) entry which is preliminary data.</text>
</comment>
<dbReference type="InterPro" id="IPR018097">
    <property type="entry name" value="EGF_Ca-bd_CS"/>
</dbReference>
<dbReference type="PROSITE" id="PS50825">
    <property type="entry name" value="HYR"/>
    <property type="match status" value="5"/>
</dbReference>
<dbReference type="CDD" id="cd00054">
    <property type="entry name" value="EGF_CA"/>
    <property type="match status" value="1"/>
</dbReference>
<dbReference type="SMART" id="SM00179">
    <property type="entry name" value="EGF_CA"/>
    <property type="match status" value="1"/>
</dbReference>
<dbReference type="PANTHER" id="PTHR46343:SF2">
    <property type="entry name" value="SUSHI_VON WILLEBRAND FACTOR TYPE A_EGF_PENTRAXIN DOMAIN-CONTAINING 1"/>
    <property type="match status" value="1"/>
</dbReference>
<feature type="domain" description="Sushi" evidence="6">
    <location>
        <begin position="649"/>
        <end position="712"/>
    </location>
</feature>
<dbReference type="SUPFAM" id="SSF57196">
    <property type="entry name" value="EGF/Laminin"/>
    <property type="match status" value="1"/>
</dbReference>
<gene>
    <name evidence="7" type="ORF">PEVE_00008994</name>
</gene>
<evidence type="ECO:0000256" key="1">
    <source>
        <dbReference type="ARBA" id="ARBA00022737"/>
    </source>
</evidence>
<dbReference type="PROSITE" id="PS50092">
    <property type="entry name" value="TSP1"/>
    <property type="match status" value="1"/>
</dbReference>
<keyword evidence="1" id="KW-0677">Repeat</keyword>
<dbReference type="Gene3D" id="2.10.25.10">
    <property type="entry name" value="Laminin"/>
    <property type="match status" value="1"/>
</dbReference>
<dbReference type="PANTHER" id="PTHR46343">
    <property type="entry name" value="HYR DOMAIN-CONTAINING PROTEIN"/>
    <property type="match status" value="1"/>
</dbReference>
<dbReference type="SMART" id="SM00032">
    <property type="entry name" value="CCP"/>
    <property type="match status" value="8"/>
</dbReference>
<dbReference type="PROSITE" id="PS50923">
    <property type="entry name" value="SUSHI"/>
    <property type="match status" value="8"/>
</dbReference>
<feature type="domain" description="HYR" evidence="5">
    <location>
        <begin position="921"/>
        <end position="1004"/>
    </location>
</feature>
<keyword evidence="8" id="KW-1185">Reference proteome</keyword>
<evidence type="ECO:0000313" key="8">
    <source>
        <dbReference type="Proteomes" id="UP001159427"/>
    </source>
</evidence>
<feature type="domain" description="HYR" evidence="5">
    <location>
        <begin position="202"/>
        <end position="287"/>
    </location>
</feature>
<dbReference type="InterPro" id="IPR000884">
    <property type="entry name" value="TSP1_rpt"/>
</dbReference>
<dbReference type="SMART" id="SM00181">
    <property type="entry name" value="EGF"/>
    <property type="match status" value="2"/>
</dbReference>
<feature type="domain" description="Sushi" evidence="6">
    <location>
        <begin position="713"/>
        <end position="775"/>
    </location>
</feature>
<dbReference type="CDD" id="cd00033">
    <property type="entry name" value="CCP"/>
    <property type="match status" value="8"/>
</dbReference>
<keyword evidence="3" id="KW-0768">Sushi</keyword>
<dbReference type="InterPro" id="IPR043555">
    <property type="entry name" value="SRPX-like"/>
</dbReference>
<reference evidence="7 8" key="1">
    <citation type="submission" date="2022-05" db="EMBL/GenBank/DDBJ databases">
        <authorList>
            <consortium name="Genoscope - CEA"/>
            <person name="William W."/>
        </authorList>
    </citation>
    <scope>NUCLEOTIDE SEQUENCE [LARGE SCALE GENOMIC DNA]</scope>
</reference>
<feature type="domain" description="HYR" evidence="5">
    <location>
        <begin position="499"/>
        <end position="583"/>
    </location>
</feature>
<dbReference type="Pfam" id="PF02494">
    <property type="entry name" value="HYR"/>
    <property type="match status" value="5"/>
</dbReference>
<feature type="domain" description="Sushi" evidence="6">
    <location>
        <begin position="416"/>
        <end position="500"/>
    </location>
</feature>
<feature type="domain" description="Sushi" evidence="6">
    <location>
        <begin position="858"/>
        <end position="922"/>
    </location>
</feature>
<dbReference type="PROSITE" id="PS01187">
    <property type="entry name" value="EGF_CA"/>
    <property type="match status" value="1"/>
</dbReference>
<dbReference type="SUPFAM" id="SSF82895">
    <property type="entry name" value="TSP-1 type 1 repeat"/>
    <property type="match status" value="1"/>
</dbReference>
<keyword evidence="4" id="KW-0732">Signal</keyword>
<feature type="chain" id="PRO_5047518139" description="Sushi, von Willebrand factor type A, EGF and pentraxin domain containing 1" evidence="4">
    <location>
        <begin position="20"/>
        <end position="1087"/>
    </location>
</feature>
<dbReference type="Gene3D" id="2.10.70.10">
    <property type="entry name" value="Complement Module, domain 1"/>
    <property type="match status" value="8"/>
</dbReference>
<feature type="signal peptide" evidence="4">
    <location>
        <begin position="1"/>
        <end position="19"/>
    </location>
</feature>
<proteinExistence type="predicted"/>
<feature type="domain" description="Sushi" evidence="6">
    <location>
        <begin position="353"/>
        <end position="415"/>
    </location>
</feature>
<feature type="domain" description="HYR" evidence="5">
    <location>
        <begin position="774"/>
        <end position="857"/>
    </location>
</feature>
<evidence type="ECO:0000259" key="5">
    <source>
        <dbReference type="PROSITE" id="PS50825"/>
    </source>
</evidence>
<feature type="non-terminal residue" evidence="7">
    <location>
        <position position="1"/>
    </location>
</feature>
<sequence>LLLLLFGATFFPFLANSLASSSSSYRRSRPSPRDGGWSSWSSWYYASCSSGYKTVRRDCDNPYPANGGSYCYGSSTKSRDCNECNDYNGGCAHSCINTYGSYRCTCYSGYRRNPYNSKKCVSITCATSNWPPPSQGKLSPHCSNQSHVNYGTTCTVTCDRGYKIDGSSSSRCTSDGSWYPRKSPNCRGKNNGNWTEGGFTCRDVEPPRFLNCPPRQTVYAQKGKTTVTVSWALVKATDNDMFPITPQPRPNVKSTHEFAEGSHTVIYTAMDQSRNKAFCYFRVNVRVLRCPVLTPPANGYFVTGRCANVYGGLCRWQCNKGYKQKGSGVKYCEKIPGRNLVRWSGGLALCEAVKCPPLHTPVNSYSRFGVRCKRRSYSTSCSFSCKRGYQMAGGSTERTCQENQKWSGTDLQCQAVTCPIIAIKSEGLVISPPICTKPSATLKYGTKCRFTCKNGYQLQGPEVKTCNHWNIYWYWYTAINHNRNSKSGYWSPSRNPSCKDVSKPTFINCPSDIIATADRSRTSTTVTWTPPTATDNSGAISKITRPGKQPGQKFPAGEHSIRYLASDNTGNVGGCNFKITVSVVRCLPKLYTPAGGSKQCTEDNIYGSKCSFTCHRGYKMVGPAKRVCEKSQMGPTGYWTGQETKCELIRCPRLSPSPHSVQTGCRHGATDNVFGDKCLFSCEIGHHHTGGSTQRVCQANGTWSGKAILCQAVRCDPLQDPKDGSVSPESCQSSPEYGTTCRFSCRKGFRLQGKPAMLCVSDGQWSENTTVSCKDVESPSFGLTCPGDIKRFAERAKNYTSITWSEVEATDNSGVTPTVTVTGVRRMYYVGKHLIVYKARDEARNFKLCQFHVTIEVLQCPALLLPSKGSSVVGKCDTSYGSTCRIRCPEGYDLLGPRKITCEAKPGDTKGYWDKPPPVCKDATPPTLSCPSDIRADLRANASASVHWKIPAAYDNSNEPVQITVSPPGIKPPLTFYKTTVITYTATDANGNRKECSFKVMLEDNSGPEVVYCPPDQNITPTQMLTNVTWKTPQFKDNSNGNLTILNSRESGSPFPWGTTIVYYRAFDNNPNNRPAVCQFTIRLKRK</sequence>